<dbReference type="GO" id="GO:0003723">
    <property type="term" value="F:RNA binding"/>
    <property type="evidence" value="ECO:0007669"/>
    <property type="project" value="UniProtKB-UniRule"/>
</dbReference>
<dbReference type="EMBL" id="JAPDFW010000084">
    <property type="protein sequence ID" value="KAJ5071945.1"/>
    <property type="molecule type" value="Genomic_DNA"/>
</dbReference>
<feature type="compositionally biased region" description="Low complexity" evidence="3">
    <location>
        <begin position="611"/>
        <end position="636"/>
    </location>
</feature>
<dbReference type="Proteomes" id="UP001149090">
    <property type="component" value="Unassembled WGS sequence"/>
</dbReference>
<evidence type="ECO:0000256" key="1">
    <source>
        <dbReference type="PROSITE-ProRule" id="PRU00176"/>
    </source>
</evidence>
<feature type="region of interest" description="Disordered" evidence="3">
    <location>
        <begin position="652"/>
        <end position="680"/>
    </location>
</feature>
<evidence type="ECO:0000256" key="3">
    <source>
        <dbReference type="SAM" id="MobiDB-lite"/>
    </source>
</evidence>
<feature type="compositionally biased region" description="Basic and acidic residues" evidence="3">
    <location>
        <begin position="506"/>
        <end position="515"/>
    </location>
</feature>
<dbReference type="AlphaFoldDB" id="A0A9Q0LIS0"/>
<evidence type="ECO:0000259" key="4">
    <source>
        <dbReference type="PROSITE" id="PS50102"/>
    </source>
</evidence>
<keyword evidence="1" id="KW-0694">RNA-binding</keyword>
<dbReference type="SUPFAM" id="SSF54928">
    <property type="entry name" value="RNA-binding domain, RBD"/>
    <property type="match status" value="1"/>
</dbReference>
<feature type="compositionally biased region" description="Basic and acidic residues" evidence="3">
    <location>
        <begin position="671"/>
        <end position="680"/>
    </location>
</feature>
<dbReference type="InterPro" id="IPR008942">
    <property type="entry name" value="ENTH_VHS"/>
</dbReference>
<evidence type="ECO:0000259" key="5">
    <source>
        <dbReference type="PROSITE" id="PS51391"/>
    </source>
</evidence>
<organism evidence="6 7">
    <name type="scientific">Anaeramoeba ignava</name>
    <name type="common">Anaerobic marine amoeba</name>
    <dbReference type="NCBI Taxonomy" id="1746090"/>
    <lineage>
        <taxon>Eukaryota</taxon>
        <taxon>Metamonada</taxon>
        <taxon>Anaeramoebidae</taxon>
        <taxon>Anaeramoeba</taxon>
    </lineage>
</organism>
<feature type="compositionally biased region" description="Low complexity" evidence="3">
    <location>
        <begin position="652"/>
        <end position="667"/>
    </location>
</feature>
<evidence type="ECO:0000256" key="2">
    <source>
        <dbReference type="SAM" id="Coils"/>
    </source>
</evidence>
<feature type="region of interest" description="Disordered" evidence="3">
    <location>
        <begin position="591"/>
        <end position="636"/>
    </location>
</feature>
<dbReference type="SMART" id="SM00360">
    <property type="entry name" value="RRM"/>
    <property type="match status" value="1"/>
</dbReference>
<name>A0A9Q0LIS0_ANAIG</name>
<dbReference type="InterPro" id="IPR006569">
    <property type="entry name" value="CID_dom"/>
</dbReference>
<sequence>MDQQKESLQWDWEGSKYVFEQLTSITPSTPEANKIQAISTFAVENHKNFKFVVATIENFAQRVAKDSSLVILYSIDSIVKKSQQTFKENDLYTKEFEKNLEMLIYGMMESNDQFWDPICKVISIWKKHNIFDADLLDRIIWAAYNSDAFNYIEKHITDKTYLTNLPTKFGITKTRESQIPQNNIIEQTHSNYPPRLELSNQYPNENKISIQENQFRDKKDFYSQNKEDIEMRMQMKQQEIEKQKQEYGPRMIPREEVDEYYPQRANEWEQGQEEAFLQHKMYEYYEDPKLSEDQVYQNAESYPDQWSYNTHNNYGPQSQEVHQFRENSGENPQYFREIDPNENMQQRQKRQNGFNSRNYPGNGYTGNSPNFNSNNSGNITTLFIRNIKNHEEKENLEEILSKYTGFLKFSYIDHKGIAFVRFEQRDQAQHAMHEMQDTQTHFQFAWARPRKFGQKFTHSRYNEGQNSRRYEQNTNRDGNSQRNYTGYYQKNEYDSFDSNGNYYPSNEKKKDRENYSSDQVSRYQKSLDDESNQPELSNQQRFDSGFHSNHSRGRVSSPYPRKRQYKSNIQNVSPEDTNNHYYYEELKRSHSFKDQKYPQNTSPSNGDQYFSQNQNSNQNLNQNSNENLNQNSNQNSNQNQYIQEFPNSLNYRSNENEQNYRNNQNYNIVYDSKDSNDDND</sequence>
<feature type="compositionally biased region" description="Polar residues" evidence="3">
    <location>
        <begin position="597"/>
        <end position="610"/>
    </location>
</feature>
<dbReference type="OrthoDB" id="79367at2759"/>
<dbReference type="Gene3D" id="3.30.70.330">
    <property type="match status" value="1"/>
</dbReference>
<evidence type="ECO:0000313" key="7">
    <source>
        <dbReference type="Proteomes" id="UP001149090"/>
    </source>
</evidence>
<proteinExistence type="predicted"/>
<dbReference type="Pfam" id="PF04818">
    <property type="entry name" value="CID"/>
    <property type="match status" value="1"/>
</dbReference>
<accession>A0A9Q0LIS0</accession>
<reference evidence="6" key="1">
    <citation type="submission" date="2022-10" db="EMBL/GenBank/DDBJ databases">
        <title>Novel sulphate-reducing endosymbionts in the free-living metamonad Anaeramoeba.</title>
        <authorList>
            <person name="Jerlstrom-Hultqvist J."/>
            <person name="Cepicka I."/>
            <person name="Gallot-Lavallee L."/>
            <person name="Salas-Leiva D."/>
            <person name="Curtis B.A."/>
            <person name="Zahonova K."/>
            <person name="Pipaliya S."/>
            <person name="Dacks J."/>
            <person name="Roger A.J."/>
        </authorList>
    </citation>
    <scope>NUCLEOTIDE SEQUENCE</scope>
    <source>
        <strain evidence="6">BMAN</strain>
    </source>
</reference>
<dbReference type="PROSITE" id="PS51391">
    <property type="entry name" value="CID"/>
    <property type="match status" value="1"/>
</dbReference>
<keyword evidence="2" id="KW-0175">Coiled coil</keyword>
<protein>
    <submittedName>
        <fullName evidence="6">Protein scaf8</fullName>
    </submittedName>
</protein>
<feature type="compositionally biased region" description="Polar residues" evidence="3">
    <location>
        <begin position="311"/>
        <end position="321"/>
    </location>
</feature>
<dbReference type="Pfam" id="PF00076">
    <property type="entry name" value="RRM_1"/>
    <property type="match status" value="1"/>
</dbReference>
<feature type="region of interest" description="Disordered" evidence="3">
    <location>
        <begin position="311"/>
        <end position="375"/>
    </location>
</feature>
<dbReference type="InterPro" id="IPR012677">
    <property type="entry name" value="Nucleotide-bd_a/b_plait_sf"/>
</dbReference>
<feature type="domain" description="RRM" evidence="4">
    <location>
        <begin position="380"/>
        <end position="449"/>
    </location>
</feature>
<feature type="compositionally biased region" description="Polar residues" evidence="3">
    <location>
        <begin position="566"/>
        <end position="578"/>
    </location>
</feature>
<feature type="domain" description="CID" evidence="5">
    <location>
        <begin position="1"/>
        <end position="147"/>
    </location>
</feature>
<evidence type="ECO:0000313" key="6">
    <source>
        <dbReference type="EMBL" id="KAJ5071945.1"/>
    </source>
</evidence>
<feature type="coiled-coil region" evidence="2">
    <location>
        <begin position="219"/>
        <end position="246"/>
    </location>
</feature>
<dbReference type="SUPFAM" id="SSF48464">
    <property type="entry name" value="ENTH/VHS domain"/>
    <property type="match status" value="1"/>
</dbReference>
<dbReference type="InterPro" id="IPR000504">
    <property type="entry name" value="RRM_dom"/>
</dbReference>
<feature type="compositionally biased region" description="Low complexity" evidence="3">
    <location>
        <begin position="366"/>
        <end position="375"/>
    </location>
</feature>
<gene>
    <name evidence="6" type="ORF">M0811_09844</name>
</gene>
<feature type="region of interest" description="Disordered" evidence="3">
    <location>
        <begin position="458"/>
        <end position="578"/>
    </location>
</feature>
<keyword evidence="7" id="KW-1185">Reference proteome</keyword>
<dbReference type="InterPro" id="IPR035979">
    <property type="entry name" value="RBD_domain_sf"/>
</dbReference>
<feature type="compositionally biased region" description="Polar residues" evidence="3">
    <location>
        <begin position="342"/>
        <end position="359"/>
    </location>
</feature>
<feature type="compositionally biased region" description="Polar residues" evidence="3">
    <location>
        <begin position="533"/>
        <end position="548"/>
    </location>
</feature>
<dbReference type="Gene3D" id="1.25.40.90">
    <property type="match status" value="1"/>
</dbReference>
<dbReference type="SMART" id="SM00582">
    <property type="entry name" value="RPR"/>
    <property type="match status" value="1"/>
</dbReference>
<feature type="compositionally biased region" description="Polar residues" evidence="3">
    <location>
        <begin position="472"/>
        <end position="488"/>
    </location>
</feature>
<comment type="caution">
    <text evidence="6">The sequence shown here is derived from an EMBL/GenBank/DDBJ whole genome shotgun (WGS) entry which is preliminary data.</text>
</comment>
<dbReference type="PROSITE" id="PS50102">
    <property type="entry name" value="RRM"/>
    <property type="match status" value="1"/>
</dbReference>